<dbReference type="GO" id="GO:0005886">
    <property type="term" value="C:plasma membrane"/>
    <property type="evidence" value="ECO:0007669"/>
    <property type="project" value="UniProtKB-SubCell"/>
</dbReference>
<dbReference type="FunFam" id="3.30.300.20:FF:000003">
    <property type="entry name" value="GTPase Era"/>
    <property type="match status" value="1"/>
</dbReference>
<dbReference type="InterPro" id="IPR005225">
    <property type="entry name" value="Small_GTP-bd"/>
</dbReference>
<dbReference type="InterPro" id="IPR015946">
    <property type="entry name" value="KH_dom-like_a/b"/>
</dbReference>
<dbReference type="InterPro" id="IPR005662">
    <property type="entry name" value="GTPase_Era-like"/>
</dbReference>
<keyword evidence="4 7" id="KW-0547">Nucleotide-binding</keyword>
<keyword evidence="7" id="KW-0472">Membrane</keyword>
<dbReference type="SUPFAM" id="SSF54814">
    <property type="entry name" value="Prokaryotic type KH domain (KH-domain type II)"/>
    <property type="match status" value="1"/>
</dbReference>
<organism evidence="12 13">
    <name type="scientific">Fulvitalea axinellae</name>
    <dbReference type="NCBI Taxonomy" id="1182444"/>
    <lineage>
        <taxon>Bacteria</taxon>
        <taxon>Pseudomonadati</taxon>
        <taxon>Bacteroidota</taxon>
        <taxon>Cytophagia</taxon>
        <taxon>Cytophagales</taxon>
        <taxon>Persicobacteraceae</taxon>
        <taxon>Fulvitalea</taxon>
    </lineage>
</organism>
<dbReference type="InterPro" id="IPR009019">
    <property type="entry name" value="KH_sf_prok-type"/>
</dbReference>
<dbReference type="CDD" id="cd22534">
    <property type="entry name" value="KH-II_Era"/>
    <property type="match status" value="1"/>
</dbReference>
<keyword evidence="3 7" id="KW-0690">Ribosome biogenesis</keyword>
<dbReference type="EMBL" id="AP025314">
    <property type="protein sequence ID" value="BDD10684.1"/>
    <property type="molecule type" value="Genomic_DNA"/>
</dbReference>
<comment type="function">
    <text evidence="7">An essential GTPase that binds both GDP and GTP, with rapid nucleotide exchange. Plays a role in 16S rRNA processing and 30S ribosomal subunit biogenesis and possibly also in cell cycle regulation and energy metabolism.</text>
</comment>
<comment type="similarity">
    <text evidence="1 7 8 9">Belongs to the TRAFAC class TrmE-Era-EngA-EngB-Septin-like GTPase superfamily. Era GTPase family.</text>
</comment>
<reference evidence="12 13" key="1">
    <citation type="submission" date="2021-12" db="EMBL/GenBank/DDBJ databases">
        <title>Genome sequencing of bacteria with rrn-lacking chromosome and rrn-plasmid.</title>
        <authorList>
            <person name="Anda M."/>
            <person name="Iwasaki W."/>
        </authorList>
    </citation>
    <scope>NUCLEOTIDE SEQUENCE [LARGE SCALE GENOMIC DNA]</scope>
    <source>
        <strain evidence="12 13">DSM 100852</strain>
    </source>
</reference>
<keyword evidence="7" id="KW-1003">Cell membrane</keyword>
<evidence type="ECO:0000256" key="8">
    <source>
        <dbReference type="PROSITE-ProRule" id="PRU01050"/>
    </source>
</evidence>
<sequence length="300" mass="34453">MVEEKTHKAGFVSIIGKPNVGKSTLMNALVGEKLSIITSKAQTTRHRIFGILSGEDFQVVYSDTPGILAPEYELHRSMMGFVNASLEDADVILFVTDLYEKIDPEDEALKKLRKSDVPVILVLNKIDQAVGTQAEDKLKYWQEAVQAKHTIMVSALEKTNTLELFSLIMEEMPVHPPYFPKDELTDKSERFFASEIIREKIFLNYKKEVPYSCEVEVESFVEEEKIIRIRAIIYVERKSQRGIIIGKGGEAIKKVGIQSRTDMEEFFGKQVFLETHVKIEPDWRKKDIKLKRFGYDQDWG</sequence>
<evidence type="ECO:0000256" key="7">
    <source>
        <dbReference type="HAMAP-Rule" id="MF_00367"/>
    </source>
</evidence>
<dbReference type="SUPFAM" id="SSF52540">
    <property type="entry name" value="P-loop containing nucleoside triphosphate hydrolases"/>
    <property type="match status" value="1"/>
</dbReference>
<dbReference type="Pfam" id="PF07650">
    <property type="entry name" value="KH_2"/>
    <property type="match status" value="1"/>
</dbReference>
<evidence type="ECO:0000259" key="10">
    <source>
        <dbReference type="PROSITE" id="PS50823"/>
    </source>
</evidence>
<dbReference type="RefSeq" id="WP_338392223.1">
    <property type="nucleotide sequence ID" value="NZ_AP025314.1"/>
</dbReference>
<feature type="region of interest" description="G3" evidence="8">
    <location>
        <begin position="63"/>
        <end position="66"/>
    </location>
</feature>
<evidence type="ECO:0000256" key="5">
    <source>
        <dbReference type="ARBA" id="ARBA00022884"/>
    </source>
</evidence>
<feature type="binding site" evidence="7">
    <location>
        <begin position="63"/>
        <end position="67"/>
    </location>
    <ligand>
        <name>GTP</name>
        <dbReference type="ChEBI" id="CHEBI:37565"/>
    </ligand>
</feature>
<evidence type="ECO:0000256" key="9">
    <source>
        <dbReference type="RuleBase" id="RU003761"/>
    </source>
</evidence>
<feature type="region of interest" description="G4" evidence="8">
    <location>
        <begin position="124"/>
        <end position="127"/>
    </location>
</feature>
<dbReference type="GO" id="GO:0005525">
    <property type="term" value="F:GTP binding"/>
    <property type="evidence" value="ECO:0007669"/>
    <property type="project" value="UniProtKB-UniRule"/>
</dbReference>
<keyword evidence="13" id="KW-1185">Reference proteome</keyword>
<gene>
    <name evidence="7 12" type="primary">era</name>
    <name evidence="12" type="ORF">FUAX_31160</name>
</gene>
<dbReference type="Proteomes" id="UP001348817">
    <property type="component" value="Chromosome"/>
</dbReference>
<proteinExistence type="inferred from homology"/>
<dbReference type="GO" id="GO:0070181">
    <property type="term" value="F:small ribosomal subunit rRNA binding"/>
    <property type="evidence" value="ECO:0007669"/>
    <property type="project" value="UniProtKB-UniRule"/>
</dbReference>
<dbReference type="Pfam" id="PF01926">
    <property type="entry name" value="MMR_HSR1"/>
    <property type="match status" value="1"/>
</dbReference>
<dbReference type="Gene3D" id="3.40.50.300">
    <property type="entry name" value="P-loop containing nucleotide triphosphate hydrolases"/>
    <property type="match status" value="1"/>
</dbReference>
<evidence type="ECO:0000313" key="12">
    <source>
        <dbReference type="EMBL" id="BDD10684.1"/>
    </source>
</evidence>
<dbReference type="PANTHER" id="PTHR42698:SF1">
    <property type="entry name" value="GTPASE ERA, MITOCHONDRIAL"/>
    <property type="match status" value="1"/>
</dbReference>
<feature type="region of interest" description="G1" evidence="8">
    <location>
        <begin position="16"/>
        <end position="23"/>
    </location>
</feature>
<feature type="region of interest" description="G5" evidence="8">
    <location>
        <begin position="153"/>
        <end position="155"/>
    </location>
</feature>
<protein>
    <recommendedName>
        <fullName evidence="2 7">GTPase Era</fullName>
    </recommendedName>
</protein>
<dbReference type="InterPro" id="IPR027417">
    <property type="entry name" value="P-loop_NTPase"/>
</dbReference>
<feature type="domain" description="KH type-2" evidence="10">
    <location>
        <begin position="205"/>
        <end position="281"/>
    </location>
</feature>
<keyword evidence="7" id="KW-0963">Cytoplasm</keyword>
<dbReference type="CDD" id="cd04163">
    <property type="entry name" value="Era"/>
    <property type="match status" value="1"/>
</dbReference>
<dbReference type="NCBIfam" id="NF000908">
    <property type="entry name" value="PRK00089.1"/>
    <property type="match status" value="1"/>
</dbReference>
<accession>A0AAU9D802</accession>
<feature type="binding site" evidence="7">
    <location>
        <begin position="16"/>
        <end position="23"/>
    </location>
    <ligand>
        <name>GTP</name>
        <dbReference type="ChEBI" id="CHEBI:37565"/>
    </ligand>
</feature>
<keyword evidence="7" id="KW-0699">rRNA-binding</keyword>
<dbReference type="GO" id="GO:0003924">
    <property type="term" value="F:GTPase activity"/>
    <property type="evidence" value="ECO:0007669"/>
    <property type="project" value="UniProtKB-UniRule"/>
</dbReference>
<evidence type="ECO:0000256" key="3">
    <source>
        <dbReference type="ARBA" id="ARBA00022517"/>
    </source>
</evidence>
<dbReference type="InterPro" id="IPR004044">
    <property type="entry name" value="KH_dom_type_2"/>
</dbReference>
<evidence type="ECO:0000256" key="4">
    <source>
        <dbReference type="ARBA" id="ARBA00022741"/>
    </source>
</evidence>
<dbReference type="KEGG" id="fax:FUAX_31160"/>
<evidence type="ECO:0000256" key="2">
    <source>
        <dbReference type="ARBA" id="ARBA00020484"/>
    </source>
</evidence>
<dbReference type="InterPro" id="IPR006073">
    <property type="entry name" value="GTP-bd"/>
</dbReference>
<evidence type="ECO:0000259" key="11">
    <source>
        <dbReference type="PROSITE" id="PS51713"/>
    </source>
</evidence>
<comment type="subunit">
    <text evidence="7">Monomer.</text>
</comment>
<dbReference type="InterPro" id="IPR030388">
    <property type="entry name" value="G_ERA_dom"/>
</dbReference>
<dbReference type="PANTHER" id="PTHR42698">
    <property type="entry name" value="GTPASE ERA"/>
    <property type="match status" value="1"/>
</dbReference>
<dbReference type="GO" id="GO:0005829">
    <property type="term" value="C:cytosol"/>
    <property type="evidence" value="ECO:0007669"/>
    <property type="project" value="TreeGrafter"/>
</dbReference>
<evidence type="ECO:0000256" key="1">
    <source>
        <dbReference type="ARBA" id="ARBA00007921"/>
    </source>
</evidence>
<dbReference type="GO" id="GO:0043024">
    <property type="term" value="F:ribosomal small subunit binding"/>
    <property type="evidence" value="ECO:0007669"/>
    <property type="project" value="TreeGrafter"/>
</dbReference>
<dbReference type="NCBIfam" id="TIGR00231">
    <property type="entry name" value="small_GTP"/>
    <property type="match status" value="1"/>
</dbReference>
<dbReference type="Gene3D" id="3.30.300.20">
    <property type="match status" value="1"/>
</dbReference>
<evidence type="ECO:0000256" key="6">
    <source>
        <dbReference type="ARBA" id="ARBA00023134"/>
    </source>
</evidence>
<keyword evidence="6 7" id="KW-0342">GTP-binding</keyword>
<name>A0AAU9D802_9BACT</name>
<dbReference type="PROSITE" id="PS51713">
    <property type="entry name" value="G_ERA"/>
    <property type="match status" value="1"/>
</dbReference>
<evidence type="ECO:0000313" key="13">
    <source>
        <dbReference type="Proteomes" id="UP001348817"/>
    </source>
</evidence>
<dbReference type="AlphaFoldDB" id="A0AAU9D802"/>
<feature type="binding site" evidence="7">
    <location>
        <begin position="124"/>
        <end position="127"/>
    </location>
    <ligand>
        <name>GTP</name>
        <dbReference type="ChEBI" id="CHEBI:37565"/>
    </ligand>
</feature>
<comment type="subcellular location">
    <subcellularLocation>
        <location evidence="7">Cytoplasm</location>
    </subcellularLocation>
    <subcellularLocation>
        <location evidence="7">Cell membrane</location>
        <topology evidence="7">Peripheral membrane protein</topology>
    </subcellularLocation>
</comment>
<dbReference type="HAMAP" id="MF_00367">
    <property type="entry name" value="GTPase_Era"/>
    <property type="match status" value="1"/>
</dbReference>
<keyword evidence="5 7" id="KW-0694">RNA-binding</keyword>
<feature type="domain" description="Era-type G" evidence="11">
    <location>
        <begin position="8"/>
        <end position="174"/>
    </location>
</feature>
<dbReference type="PRINTS" id="PR00449">
    <property type="entry name" value="RASTRNSFRMNG"/>
</dbReference>
<feature type="region of interest" description="G2" evidence="8">
    <location>
        <begin position="42"/>
        <end position="46"/>
    </location>
</feature>
<dbReference type="NCBIfam" id="TIGR00436">
    <property type="entry name" value="era"/>
    <property type="match status" value="1"/>
</dbReference>
<dbReference type="GO" id="GO:0000028">
    <property type="term" value="P:ribosomal small subunit assembly"/>
    <property type="evidence" value="ECO:0007669"/>
    <property type="project" value="TreeGrafter"/>
</dbReference>
<dbReference type="PROSITE" id="PS50823">
    <property type="entry name" value="KH_TYPE_2"/>
    <property type="match status" value="1"/>
</dbReference>